<gene>
    <name evidence="3" type="primary">HaOG205319</name>
    <name evidence="3" type="ORF">B5X24_HaOG205319</name>
</gene>
<accession>A0A2W1BTG9</accession>
<dbReference type="OrthoDB" id="1434354at2759"/>
<organism evidence="3 4">
    <name type="scientific">Helicoverpa armigera</name>
    <name type="common">Cotton bollworm</name>
    <name type="synonym">Heliothis armigera</name>
    <dbReference type="NCBI Taxonomy" id="29058"/>
    <lineage>
        <taxon>Eukaryota</taxon>
        <taxon>Metazoa</taxon>
        <taxon>Ecdysozoa</taxon>
        <taxon>Arthropoda</taxon>
        <taxon>Hexapoda</taxon>
        <taxon>Insecta</taxon>
        <taxon>Pterygota</taxon>
        <taxon>Neoptera</taxon>
        <taxon>Endopterygota</taxon>
        <taxon>Lepidoptera</taxon>
        <taxon>Glossata</taxon>
        <taxon>Ditrysia</taxon>
        <taxon>Noctuoidea</taxon>
        <taxon>Noctuidae</taxon>
        <taxon>Heliothinae</taxon>
        <taxon>Helicoverpa</taxon>
    </lineage>
</organism>
<keyword evidence="1" id="KW-1133">Transmembrane helix</keyword>
<reference evidence="3 4" key="1">
    <citation type="journal article" date="2017" name="BMC Biol.">
        <title>Genomic innovations, transcriptional plasticity and gene loss underlying the evolution and divergence of two highly polyphagous and invasive Helicoverpa pest species.</title>
        <authorList>
            <person name="Pearce S.L."/>
            <person name="Clarke D.F."/>
            <person name="East P.D."/>
            <person name="Elfekih S."/>
            <person name="Gordon K.H."/>
            <person name="Jermiin L.S."/>
            <person name="McGaughran A."/>
            <person name="Oakeshott J.G."/>
            <person name="Papanikolaou A."/>
            <person name="Perera O.P."/>
            <person name="Rane R.V."/>
            <person name="Richards S."/>
            <person name="Tay W.T."/>
            <person name="Walsh T.K."/>
            <person name="Anderson A."/>
            <person name="Anderson C.J."/>
            <person name="Asgari S."/>
            <person name="Board P.G."/>
            <person name="Bretschneider A."/>
            <person name="Campbell P.M."/>
            <person name="Chertemps T."/>
            <person name="Christeller J.T."/>
            <person name="Coppin C.W."/>
            <person name="Downes S.J."/>
            <person name="Duan G."/>
            <person name="Farnsworth C.A."/>
            <person name="Good R.T."/>
            <person name="Han L.B."/>
            <person name="Han Y.C."/>
            <person name="Hatje K."/>
            <person name="Horne I."/>
            <person name="Huang Y.P."/>
            <person name="Hughes D.S."/>
            <person name="Jacquin-Joly E."/>
            <person name="James W."/>
            <person name="Jhangiani S."/>
            <person name="Kollmar M."/>
            <person name="Kuwar S.S."/>
            <person name="Li S."/>
            <person name="Liu N.Y."/>
            <person name="Maibeche M.T."/>
            <person name="Miller J.R."/>
            <person name="Montagne N."/>
            <person name="Perry T."/>
            <person name="Qu J."/>
            <person name="Song S.V."/>
            <person name="Sutton G.G."/>
            <person name="Vogel H."/>
            <person name="Walenz B.P."/>
            <person name="Xu W."/>
            <person name="Zhang H.J."/>
            <person name="Zou Z."/>
            <person name="Batterham P."/>
            <person name="Edwards O.R."/>
            <person name="Feyereisen R."/>
            <person name="Gibbs R.A."/>
            <person name="Heckel D.G."/>
            <person name="McGrath A."/>
            <person name="Robin C."/>
            <person name="Scherer S.E."/>
            <person name="Worley K.C."/>
            <person name="Wu Y.D."/>
        </authorList>
    </citation>
    <scope>NUCLEOTIDE SEQUENCE [LARGE SCALE GENOMIC DNA]</scope>
    <source>
        <strain evidence="3">Harm_GR_Male_#8</strain>
        <tissue evidence="3">Whole organism</tissue>
    </source>
</reference>
<dbReference type="InterPro" id="IPR036273">
    <property type="entry name" value="CRAL/TRIO_N_dom_sf"/>
</dbReference>
<dbReference type="SMART" id="SM01100">
    <property type="entry name" value="CRAL_TRIO_N"/>
    <property type="match status" value="1"/>
</dbReference>
<protein>
    <recommendedName>
        <fullName evidence="2">CRAL/TRIO N-terminal domain-containing protein</fullName>
    </recommendedName>
</protein>
<keyword evidence="1" id="KW-0472">Membrane</keyword>
<dbReference type="SUPFAM" id="SSF46938">
    <property type="entry name" value="CRAL/TRIO N-terminal domain"/>
    <property type="match status" value="1"/>
</dbReference>
<sequence>MSRRTEKRFLTENDEYVCPLSPDTQKIAEDELRETENARSQALAAIRSWMEQNPKFMAIRMDASFFLRFLRAKKFSVPMAQEAIERYILLRQSWGIAFNQLDYKLPVMMELIELGYIFVSPFKDRLGRRVVIYRPGRYTYNLMIIQRFQVVFISYIIFISQLFIYWFWLELTISCFSEYFLHLLSCLVILFVNLY</sequence>
<dbReference type="GO" id="GO:0016020">
    <property type="term" value="C:membrane"/>
    <property type="evidence" value="ECO:0007669"/>
    <property type="project" value="TreeGrafter"/>
</dbReference>
<dbReference type="PANTHER" id="PTHR10174">
    <property type="entry name" value="ALPHA-TOCOPHEROL TRANSFER PROTEIN-RELATED"/>
    <property type="match status" value="1"/>
</dbReference>
<feature type="transmembrane region" description="Helical" evidence="1">
    <location>
        <begin position="179"/>
        <end position="194"/>
    </location>
</feature>
<feature type="domain" description="CRAL/TRIO N-terminal" evidence="2">
    <location>
        <begin position="62"/>
        <end position="87"/>
    </location>
</feature>
<name>A0A2W1BTG9_HELAM</name>
<proteinExistence type="predicted"/>
<keyword evidence="4" id="KW-1185">Reference proteome</keyword>
<dbReference type="Proteomes" id="UP000249218">
    <property type="component" value="Unassembled WGS sequence"/>
</dbReference>
<dbReference type="PANTHER" id="PTHR10174:SF208">
    <property type="entry name" value="CRAL-TRIO DOMAIN-CONTAINING PROTEIN DDB_G0278031"/>
    <property type="match status" value="1"/>
</dbReference>
<dbReference type="GO" id="GO:1902936">
    <property type="term" value="F:phosphatidylinositol bisphosphate binding"/>
    <property type="evidence" value="ECO:0007669"/>
    <property type="project" value="TreeGrafter"/>
</dbReference>
<dbReference type="AlphaFoldDB" id="A0A2W1BTG9"/>
<evidence type="ECO:0000259" key="2">
    <source>
        <dbReference type="SMART" id="SM01100"/>
    </source>
</evidence>
<dbReference type="EMBL" id="KZ149976">
    <property type="protein sequence ID" value="PZC75926.1"/>
    <property type="molecule type" value="Genomic_DNA"/>
</dbReference>
<dbReference type="InterPro" id="IPR011074">
    <property type="entry name" value="CRAL/TRIO_N_dom"/>
</dbReference>
<evidence type="ECO:0000313" key="4">
    <source>
        <dbReference type="Proteomes" id="UP000249218"/>
    </source>
</evidence>
<evidence type="ECO:0000313" key="3">
    <source>
        <dbReference type="EMBL" id="PZC75926.1"/>
    </source>
</evidence>
<feature type="transmembrane region" description="Helical" evidence="1">
    <location>
        <begin position="148"/>
        <end position="167"/>
    </location>
</feature>
<dbReference type="Gene3D" id="1.10.8.20">
    <property type="entry name" value="N-terminal domain of phosphatidylinositol transfer protein sec14p"/>
    <property type="match status" value="1"/>
</dbReference>
<evidence type="ECO:0000256" key="1">
    <source>
        <dbReference type="SAM" id="Phobius"/>
    </source>
</evidence>
<dbReference type="PRINTS" id="PR00180">
    <property type="entry name" value="CRETINALDHBP"/>
</dbReference>
<keyword evidence="1" id="KW-0812">Transmembrane</keyword>